<dbReference type="NCBIfam" id="TIGR01735">
    <property type="entry name" value="FGAM_synt"/>
    <property type="match status" value="1"/>
</dbReference>
<organism evidence="16 17">
    <name type="scientific">Ciona intestinalis</name>
    <name type="common">Transparent sea squirt</name>
    <name type="synonym">Ascidia intestinalis</name>
    <dbReference type="NCBI Taxonomy" id="7719"/>
    <lineage>
        <taxon>Eukaryota</taxon>
        <taxon>Metazoa</taxon>
        <taxon>Chordata</taxon>
        <taxon>Tunicata</taxon>
        <taxon>Ascidiacea</taxon>
        <taxon>Phlebobranchia</taxon>
        <taxon>Cionidae</taxon>
        <taxon>Ciona</taxon>
    </lineage>
</organism>
<dbReference type="HOGENOM" id="CLU_001031_0_0_1"/>
<dbReference type="SUPFAM" id="SSF55326">
    <property type="entry name" value="PurM N-terminal domain-like"/>
    <property type="match status" value="2"/>
</dbReference>
<dbReference type="PROSITE" id="PS51273">
    <property type="entry name" value="GATASE_TYPE_1"/>
    <property type="match status" value="1"/>
</dbReference>
<dbReference type="Ensembl" id="ENSCINT00000035963.1">
    <property type="protein sequence ID" value="ENSCINP00000031919.1"/>
    <property type="gene ID" value="ENSCING00000023790.1"/>
</dbReference>
<dbReference type="Pfam" id="PF02769">
    <property type="entry name" value="AIRS_C"/>
    <property type="match status" value="2"/>
</dbReference>
<dbReference type="AlphaFoldDB" id="H2XQI5"/>
<keyword evidence="9" id="KW-0460">Magnesium</keyword>
<evidence type="ECO:0000256" key="8">
    <source>
        <dbReference type="ARBA" id="ARBA00022840"/>
    </source>
</evidence>
<dbReference type="InterPro" id="IPR029062">
    <property type="entry name" value="Class_I_gatase-like"/>
</dbReference>
<dbReference type="GO" id="GO:0004642">
    <property type="term" value="F:phosphoribosylformylglycinamidine synthase activity"/>
    <property type="evidence" value="ECO:0000318"/>
    <property type="project" value="GO_Central"/>
</dbReference>
<dbReference type="Proteomes" id="UP000008144">
    <property type="component" value="Unassembled WGS sequence"/>
</dbReference>
<dbReference type="InterPro" id="IPR010073">
    <property type="entry name" value="PurL_large"/>
</dbReference>
<dbReference type="EC" id="6.3.5.3" evidence="3"/>
<reference evidence="17" key="1">
    <citation type="journal article" date="2002" name="Science">
        <title>The draft genome of Ciona intestinalis: insights into chordate and vertebrate origins.</title>
        <authorList>
            <person name="Dehal P."/>
            <person name="Satou Y."/>
            <person name="Campbell R.K."/>
            <person name="Chapman J."/>
            <person name="Degnan B."/>
            <person name="De Tomaso A."/>
            <person name="Davidson B."/>
            <person name="Di Gregorio A."/>
            <person name="Gelpke M."/>
            <person name="Goodstein D.M."/>
            <person name="Harafuji N."/>
            <person name="Hastings K.E."/>
            <person name="Ho I."/>
            <person name="Hotta K."/>
            <person name="Huang W."/>
            <person name="Kawashima T."/>
            <person name="Lemaire P."/>
            <person name="Martinez D."/>
            <person name="Meinertzhagen I.A."/>
            <person name="Necula S."/>
            <person name="Nonaka M."/>
            <person name="Putnam N."/>
            <person name="Rash S."/>
            <person name="Saiga H."/>
            <person name="Satake M."/>
            <person name="Terry A."/>
            <person name="Yamada L."/>
            <person name="Wang H.G."/>
            <person name="Awazu S."/>
            <person name="Azumi K."/>
            <person name="Boore J."/>
            <person name="Branno M."/>
            <person name="Chin-Bow S."/>
            <person name="DeSantis R."/>
            <person name="Doyle S."/>
            <person name="Francino P."/>
            <person name="Keys D.N."/>
            <person name="Haga S."/>
            <person name="Hayashi H."/>
            <person name="Hino K."/>
            <person name="Imai K.S."/>
            <person name="Inaba K."/>
            <person name="Kano S."/>
            <person name="Kobayashi K."/>
            <person name="Kobayashi M."/>
            <person name="Lee B.I."/>
            <person name="Makabe K.W."/>
            <person name="Manohar C."/>
            <person name="Matassi G."/>
            <person name="Medina M."/>
            <person name="Mochizuki Y."/>
            <person name="Mount S."/>
            <person name="Morishita T."/>
            <person name="Miura S."/>
            <person name="Nakayama A."/>
            <person name="Nishizaka S."/>
            <person name="Nomoto H."/>
            <person name="Ohta F."/>
            <person name="Oishi K."/>
            <person name="Rigoutsos I."/>
            <person name="Sano M."/>
            <person name="Sasaki A."/>
            <person name="Sasakura Y."/>
            <person name="Shoguchi E."/>
            <person name="Shin-i T."/>
            <person name="Spagnuolo A."/>
            <person name="Stainier D."/>
            <person name="Suzuki M.M."/>
            <person name="Tassy O."/>
            <person name="Takatori N."/>
            <person name="Tokuoka M."/>
            <person name="Yagi K."/>
            <person name="Yoshizaki F."/>
            <person name="Wada S."/>
            <person name="Zhang C."/>
            <person name="Hyatt P.D."/>
            <person name="Larimer F."/>
            <person name="Detter C."/>
            <person name="Doggett N."/>
            <person name="Glavina T."/>
            <person name="Hawkins T."/>
            <person name="Richardson P."/>
            <person name="Lucas S."/>
            <person name="Kohara Y."/>
            <person name="Levine M."/>
            <person name="Satoh N."/>
            <person name="Rokhsar D.S."/>
        </authorList>
    </citation>
    <scope>NUCLEOTIDE SEQUENCE [LARGE SCALE GENOMIC DNA]</scope>
</reference>
<dbReference type="FunCoup" id="H2XQI5">
    <property type="interactions" value="420"/>
</dbReference>
<dbReference type="SUPFAM" id="SSF52317">
    <property type="entry name" value="Class I glutamine amidotransferase-like"/>
    <property type="match status" value="1"/>
</dbReference>
<dbReference type="STRING" id="7719.ENSCINP00000031919"/>
<keyword evidence="5" id="KW-0479">Metal-binding</keyword>
<sequence length="1081" mass="117674">GEGVIDGVKKDKSMFELCGGTLQHSNRNNIIAFHDNGSAIRGVEVDDIIVTDPMTSSCFVKKKKLKHLTLTAETHNFPTGVAPFPGATTGTGGRQRDQHSIGRGSSITAGTAGYCVGQLHLPDLPWEDEWVLPSNLAHAATIIIEGSNGASDYGNKFGEPVIAGFFRSFGMKLSPHERLEWLKPIMFSAGVGSINDHHTSKYKLEPDTKGLLVAKLGGPPYRIGVGGGSASSLMHGENEDNRDYNAVQRGDPEMQQKLNRAIRGCIELGENPILSIHDQGAGGNGNVLKEIVEPSGAKIFTKSFQLGDKSLSSLELWTAEYQESDAILLDPGRFDDLRKICDRERCPLDVVGELDGSGKIVLSEEGSSTQVRHPVDLELDLVLGKMPQKVYNLSTVTRKLEQSIITSQIDFDEALSRVLRLPSVGSKRFLTNKVDRSVGGLISQQQCVGPLHTPLADVGVTALTHFTTHGVATAIGEQPIKMLVDVERGARMGVGEVMTNIVFAPISDIKDVKCSANWMWPAKVPGEGARIRLACEAMCSLMKELGIAVDGGKDSLSMAACVGEEIVKSPGNLVISAYAPCYDITMVVTPDLKRPNKGQGSLVYVPMSTFISPPGGSALAQCYKQLGSRTTDLDDSALFVRAWKMTQQLIGEGLISAGHDVSDGGFVTALLEMGFAGNCGLKVDIESESSMLEFMFAERLGLILECIDPMGVVGRYEGVGVSAVGIGVSDDTRQVTIKYNGSIVINNRSISLLRATWESTSFALERLQCEHSCVTSEEEWCASCTTEPMYHVTFDVLPPTVPDKGEIVWRGFSDIHVAIIREEGSNGDREMAAAFYKSGFQAWDVPMEDLISSKTTMDIFRGIVFVGGFSFADVLGSAKGWAACCRFNSKVRGELARFKSRNDTFSLGVCNGCQLMALLGWFDDEAEDMSKLDYYLAPNNSGRFESRFCSVRIEENSSVMLGGMGGSVVGVWVAHGEGKFVFDSKDKLDSLFRNRQALLRYVDHNGDPTERYPLNPNGSTMGIAGICSRDGRHLAVMPHPERSIMTWQWPFVPKSCNNGKNDPSPWQQMFHNAMRWCQEEL</sequence>
<feature type="domain" description="PurM-like C-terminal" evidence="14">
    <location>
        <begin position="210"/>
        <end position="361"/>
    </location>
</feature>
<dbReference type="OMA" id="LSANWMW"/>
<dbReference type="PANTHER" id="PTHR10099:SF1">
    <property type="entry name" value="PHOSPHORIBOSYLFORMYLGLYCINAMIDINE SYNTHASE"/>
    <property type="match status" value="1"/>
</dbReference>
<dbReference type="CDD" id="cd01740">
    <property type="entry name" value="GATase1_FGAR_AT"/>
    <property type="match status" value="1"/>
</dbReference>
<dbReference type="InParanoid" id="H2XQI5"/>
<dbReference type="SMART" id="SM01211">
    <property type="entry name" value="GATase_5"/>
    <property type="match status" value="1"/>
</dbReference>
<keyword evidence="6" id="KW-0547">Nucleotide-binding</keyword>
<evidence type="ECO:0000256" key="13">
    <source>
        <dbReference type="SAM" id="MobiDB-lite"/>
    </source>
</evidence>
<keyword evidence="7" id="KW-0658">Purine biosynthesis</keyword>
<reference evidence="16" key="3">
    <citation type="submission" date="2025-09" db="UniProtKB">
        <authorList>
            <consortium name="Ensembl"/>
        </authorList>
    </citation>
    <scope>IDENTIFICATION</scope>
</reference>
<dbReference type="CDD" id="cd02204">
    <property type="entry name" value="PurL_repeat2"/>
    <property type="match status" value="1"/>
</dbReference>
<dbReference type="FunFam" id="3.90.650.10:FF:000024">
    <property type="entry name" value="Phosphoribosylformylglycinamidine synthase"/>
    <property type="match status" value="1"/>
</dbReference>
<dbReference type="GeneTree" id="ENSGT00390000007600"/>
<feature type="region of interest" description="Disordered" evidence="13">
    <location>
        <begin position="81"/>
        <end position="101"/>
    </location>
</feature>
<keyword evidence="8" id="KW-0067">ATP-binding</keyword>
<reference evidence="16" key="2">
    <citation type="submission" date="2025-08" db="UniProtKB">
        <authorList>
            <consortium name="Ensembl"/>
        </authorList>
    </citation>
    <scope>IDENTIFICATION</scope>
</reference>
<feature type="domain" description="PurM-like C-terminal" evidence="14">
    <location>
        <begin position="612"/>
        <end position="709"/>
    </location>
</feature>
<accession>H2XQI5</accession>
<dbReference type="GO" id="GO:0005737">
    <property type="term" value="C:cytoplasm"/>
    <property type="evidence" value="ECO:0000318"/>
    <property type="project" value="GO_Central"/>
</dbReference>
<keyword evidence="17" id="KW-1185">Reference proteome</keyword>
<gene>
    <name evidence="16" type="primary">LOC100184530</name>
</gene>
<dbReference type="NCBIfam" id="NF003672">
    <property type="entry name" value="PRK05297.1"/>
    <property type="match status" value="1"/>
</dbReference>
<dbReference type="InterPro" id="IPR036676">
    <property type="entry name" value="PurM-like_C_sf"/>
</dbReference>
<dbReference type="FunFam" id="3.30.1330.10:FF:000007">
    <property type="entry name" value="Phosphoribosylformylglycinamidine synthase, putative"/>
    <property type="match status" value="1"/>
</dbReference>
<evidence type="ECO:0000259" key="14">
    <source>
        <dbReference type="Pfam" id="PF02769"/>
    </source>
</evidence>
<dbReference type="FunFam" id="3.30.1330.10:FF:000026">
    <property type="entry name" value="phosphoribosylformylglycinamidine synthase"/>
    <property type="match status" value="1"/>
</dbReference>
<dbReference type="GO" id="GO:0005524">
    <property type="term" value="F:ATP binding"/>
    <property type="evidence" value="ECO:0007669"/>
    <property type="project" value="UniProtKB-KW"/>
</dbReference>
<dbReference type="Gene3D" id="3.90.650.10">
    <property type="entry name" value="PurM-like C-terminal domain"/>
    <property type="match status" value="2"/>
</dbReference>
<evidence type="ECO:0000256" key="12">
    <source>
        <dbReference type="ARBA" id="ARBA00032632"/>
    </source>
</evidence>
<comment type="pathway">
    <text evidence="1">Purine metabolism; IMP biosynthesis via de novo pathway; 5-amino-1-(5-phospho-D-ribosyl)imidazole from N(2)-formyl-N(1)-(5-phospho-D-ribosyl)glycinamide: step 1/2.</text>
</comment>
<evidence type="ECO:0000256" key="1">
    <source>
        <dbReference type="ARBA" id="ARBA00004920"/>
    </source>
</evidence>
<evidence type="ECO:0000256" key="5">
    <source>
        <dbReference type="ARBA" id="ARBA00022723"/>
    </source>
</evidence>
<dbReference type="GO" id="GO:0046872">
    <property type="term" value="F:metal ion binding"/>
    <property type="evidence" value="ECO:0007669"/>
    <property type="project" value="UniProtKB-KW"/>
</dbReference>
<dbReference type="GO" id="GO:0006164">
    <property type="term" value="P:purine nucleotide biosynthetic process"/>
    <property type="evidence" value="ECO:0000318"/>
    <property type="project" value="GO_Central"/>
</dbReference>
<dbReference type="PANTHER" id="PTHR10099">
    <property type="entry name" value="PHOSPHORIBOSYLFORMYLGLYCINAMIDINE SYNTHASE"/>
    <property type="match status" value="1"/>
</dbReference>
<comment type="similarity">
    <text evidence="2">In the N-terminal section; belongs to the FGAMS family.</text>
</comment>
<evidence type="ECO:0000313" key="17">
    <source>
        <dbReference type="Proteomes" id="UP000008144"/>
    </source>
</evidence>
<protein>
    <recommendedName>
        <fullName evidence="3">phosphoribosylformylglycinamidine synthase</fullName>
        <ecNumber evidence="3">6.3.5.3</ecNumber>
    </recommendedName>
    <alternativeName>
        <fullName evidence="12">Formylglycinamide ribonucleotide amidotransferase</fullName>
    </alternativeName>
    <alternativeName>
        <fullName evidence="11">Formylglycinamide ribotide amidotransferase</fullName>
    </alternativeName>
</protein>
<dbReference type="Pfam" id="PF22689">
    <property type="entry name" value="FGAR-AT_PurM_N-like"/>
    <property type="match status" value="1"/>
</dbReference>
<evidence type="ECO:0000256" key="7">
    <source>
        <dbReference type="ARBA" id="ARBA00022755"/>
    </source>
</evidence>
<dbReference type="InterPro" id="IPR010918">
    <property type="entry name" value="PurM-like_C_dom"/>
</dbReference>
<dbReference type="InterPro" id="IPR036921">
    <property type="entry name" value="PurM-like_N_sf"/>
</dbReference>
<dbReference type="Gene3D" id="3.40.50.880">
    <property type="match status" value="1"/>
</dbReference>
<dbReference type="UniPathway" id="UPA00074">
    <property type="reaction ID" value="UER00128"/>
</dbReference>
<proteinExistence type="inferred from homology"/>
<evidence type="ECO:0000256" key="9">
    <source>
        <dbReference type="ARBA" id="ARBA00022842"/>
    </source>
</evidence>
<name>H2XQI5_CIOIN</name>
<dbReference type="Pfam" id="PF13507">
    <property type="entry name" value="GATase_5"/>
    <property type="match status" value="1"/>
</dbReference>
<evidence type="ECO:0000256" key="10">
    <source>
        <dbReference type="ARBA" id="ARBA00022962"/>
    </source>
</evidence>
<evidence type="ECO:0000313" key="16">
    <source>
        <dbReference type="Ensembl" id="ENSCINP00000031919.1"/>
    </source>
</evidence>
<dbReference type="Gene3D" id="3.30.1330.10">
    <property type="entry name" value="PurM-like, N-terminal domain"/>
    <property type="match status" value="2"/>
</dbReference>
<evidence type="ECO:0000256" key="2">
    <source>
        <dbReference type="ARBA" id="ARBA00008608"/>
    </source>
</evidence>
<keyword evidence="4" id="KW-0436">Ligase</keyword>
<evidence type="ECO:0000256" key="6">
    <source>
        <dbReference type="ARBA" id="ARBA00022741"/>
    </source>
</evidence>
<evidence type="ECO:0000256" key="4">
    <source>
        <dbReference type="ARBA" id="ARBA00022598"/>
    </source>
</evidence>
<evidence type="ECO:0000256" key="3">
    <source>
        <dbReference type="ARBA" id="ARBA00012747"/>
    </source>
</evidence>
<keyword evidence="10" id="KW-0315">Glutamine amidotransferase</keyword>
<dbReference type="InterPro" id="IPR055181">
    <property type="entry name" value="FGAR-AT_PurM_N-like"/>
</dbReference>
<evidence type="ECO:0000259" key="15">
    <source>
        <dbReference type="Pfam" id="PF22689"/>
    </source>
</evidence>
<feature type="domain" description="FGAR-AT PurM N-terminal-like" evidence="15">
    <location>
        <begin position="426"/>
        <end position="580"/>
    </location>
</feature>
<dbReference type="GO" id="GO:0006189">
    <property type="term" value="P:'de novo' IMP biosynthetic process"/>
    <property type="evidence" value="ECO:0007669"/>
    <property type="project" value="UniProtKB-UniPathway"/>
</dbReference>
<dbReference type="SUPFAM" id="SSF56042">
    <property type="entry name" value="PurM C-terminal domain-like"/>
    <property type="match status" value="2"/>
</dbReference>
<evidence type="ECO:0000256" key="11">
    <source>
        <dbReference type="ARBA" id="ARBA00029823"/>
    </source>
</evidence>